<keyword evidence="2" id="KW-0813">Transport</keyword>
<dbReference type="HOGENOM" id="CLU_007587_6_0_3"/>
<dbReference type="InterPro" id="IPR036640">
    <property type="entry name" value="ABC1_TM_sf"/>
</dbReference>
<dbReference type="OrthoDB" id="9810134at2"/>
<dbReference type="InterPro" id="IPR050835">
    <property type="entry name" value="ABC_transporter_sub-D"/>
</dbReference>
<dbReference type="InterPro" id="IPR003439">
    <property type="entry name" value="ABC_transporter-like_ATP-bd"/>
</dbReference>
<accession>K9UJ33</accession>
<dbReference type="SUPFAM" id="SSF90123">
    <property type="entry name" value="ABC transporter transmembrane region"/>
    <property type="match status" value="1"/>
</dbReference>
<dbReference type="GO" id="GO:0005886">
    <property type="term" value="C:plasma membrane"/>
    <property type="evidence" value="ECO:0007669"/>
    <property type="project" value="UniProtKB-SubCell"/>
</dbReference>
<evidence type="ECO:0000256" key="7">
    <source>
        <dbReference type="ARBA" id="ARBA00023136"/>
    </source>
</evidence>
<dbReference type="GO" id="GO:0140359">
    <property type="term" value="F:ABC-type transporter activity"/>
    <property type="evidence" value="ECO:0007669"/>
    <property type="project" value="InterPro"/>
</dbReference>
<dbReference type="InterPro" id="IPR017871">
    <property type="entry name" value="ABC_transporter-like_CS"/>
</dbReference>
<dbReference type="Pfam" id="PF00005">
    <property type="entry name" value="ABC_tran"/>
    <property type="match status" value="1"/>
</dbReference>
<dbReference type="PANTHER" id="PTHR11384">
    <property type="entry name" value="ATP-BINDING CASSETTE, SUB-FAMILY D MEMBER"/>
    <property type="match status" value="1"/>
</dbReference>
<dbReference type="SMART" id="SM00382">
    <property type="entry name" value="AAA"/>
    <property type="match status" value="1"/>
</dbReference>
<proteinExistence type="predicted"/>
<comment type="subcellular location">
    <subcellularLocation>
        <location evidence="1">Cell membrane</location>
        <topology evidence="1">Multi-pass membrane protein</topology>
    </subcellularLocation>
</comment>
<sequence length="679" mass="77805">MTAVPQSQPLLKFRFDRTLWQRFVEIAQPYFYPPGPRSSTQFLFLILTQLVFVVSFTFFFVVALALIGFQFSPKFFAGLVNEIIYLKFLSSLGKSSLEIFQNLLTFLPAYIFLVLLIGSCGVFYAYRRKLQGREKQWLILAILLFLAFIVSSLNVLISYVFRFIDNALNGRDAKVFWDFLWVYGITLVVAIPILISYRYTRRKLALFWRAWLTNTLLKDYFSNRAYYELDSNAANTDIDNPDQRMTEDVNSFTNTILDLILDILDSVLDLVAFTGILYSISTQLTFGLLGYVSIASVLALWIGTKLIKINFNQLRLEGDFRYGMVHVRDNAESIAFYRGENLERNQVETRLGRVIKNYNLLIIWIALLDIFQYAYNYFARLVPYLIVAPLYFAKQVDFGTIGQGIFAFGMVLRALSIIPTRIQDISSFAASIERLGMLYERFRQRESREVVGREGIIIHPYTHFKVDGLTLNTPNAEQTLFENLSFELTPPQSLLVVGSSGCGKSSLLRAIAGLWCNGKGTIESPDYTEALFLPQKPYMLLGTLREQLKYPNRRENITDTDIQSALARVNLEDLANRMGGLDTEKDWAGVLSQGEQQRLAFARILLSQPKYVILDEATSALDVTNERWLYELLQSQDISYISVGHRPSLVDYHQIVLDLRPENGSSWQLLPAKDYQFSS</sequence>
<evidence type="ECO:0000256" key="2">
    <source>
        <dbReference type="ARBA" id="ARBA00022448"/>
    </source>
</evidence>
<evidence type="ECO:0000256" key="4">
    <source>
        <dbReference type="ARBA" id="ARBA00022741"/>
    </source>
</evidence>
<evidence type="ECO:0000256" key="8">
    <source>
        <dbReference type="SAM" id="Phobius"/>
    </source>
</evidence>
<dbReference type="AlphaFoldDB" id="K9UJ33"/>
<dbReference type="EMBL" id="CP003600">
    <property type="protein sequence ID" value="AFY94214.1"/>
    <property type="molecule type" value="Genomic_DNA"/>
</dbReference>
<feature type="transmembrane region" description="Helical" evidence="8">
    <location>
        <begin position="259"/>
        <end position="280"/>
    </location>
</feature>
<organism evidence="11 12">
    <name type="scientific">Chamaesiphon minutus (strain ATCC 27169 / PCC 6605)</name>
    <dbReference type="NCBI Taxonomy" id="1173020"/>
    <lineage>
        <taxon>Bacteria</taxon>
        <taxon>Bacillati</taxon>
        <taxon>Cyanobacteriota</taxon>
        <taxon>Cyanophyceae</taxon>
        <taxon>Gomontiellales</taxon>
        <taxon>Chamaesiphonaceae</taxon>
        <taxon>Chamaesiphon</taxon>
    </lineage>
</organism>
<dbReference type="PANTHER" id="PTHR11384:SF59">
    <property type="entry name" value="LYSOSOMAL COBALAMIN TRANSPORTER ABCD4"/>
    <property type="match status" value="1"/>
</dbReference>
<dbReference type="PROSITE" id="PS00211">
    <property type="entry name" value="ABC_TRANSPORTER_1"/>
    <property type="match status" value="1"/>
</dbReference>
<feature type="transmembrane region" description="Helical" evidence="8">
    <location>
        <begin position="138"/>
        <end position="160"/>
    </location>
</feature>
<feature type="transmembrane region" description="Helical" evidence="8">
    <location>
        <begin position="180"/>
        <end position="199"/>
    </location>
</feature>
<feature type="transmembrane region" description="Helical" evidence="8">
    <location>
        <begin position="286"/>
        <end position="307"/>
    </location>
</feature>
<keyword evidence="5" id="KW-0067">ATP-binding</keyword>
<dbReference type="STRING" id="1173020.Cha6605_3203"/>
<dbReference type="PROSITE" id="PS50929">
    <property type="entry name" value="ABC_TM1F"/>
    <property type="match status" value="1"/>
</dbReference>
<dbReference type="GO" id="GO:0016887">
    <property type="term" value="F:ATP hydrolysis activity"/>
    <property type="evidence" value="ECO:0007669"/>
    <property type="project" value="InterPro"/>
</dbReference>
<feature type="transmembrane region" description="Helical" evidence="8">
    <location>
        <begin position="358"/>
        <end position="378"/>
    </location>
</feature>
<evidence type="ECO:0000256" key="3">
    <source>
        <dbReference type="ARBA" id="ARBA00022692"/>
    </source>
</evidence>
<dbReference type="eggNOG" id="COG4178">
    <property type="taxonomic scope" value="Bacteria"/>
</dbReference>
<keyword evidence="6 8" id="KW-1133">Transmembrane helix</keyword>
<evidence type="ECO:0000259" key="10">
    <source>
        <dbReference type="PROSITE" id="PS50929"/>
    </source>
</evidence>
<evidence type="ECO:0000313" key="12">
    <source>
        <dbReference type="Proteomes" id="UP000010366"/>
    </source>
</evidence>
<feature type="transmembrane region" description="Helical" evidence="8">
    <location>
        <begin position="42"/>
        <end position="68"/>
    </location>
</feature>
<keyword evidence="4" id="KW-0547">Nucleotide-binding</keyword>
<evidence type="ECO:0000259" key="9">
    <source>
        <dbReference type="PROSITE" id="PS50893"/>
    </source>
</evidence>
<evidence type="ECO:0000256" key="5">
    <source>
        <dbReference type="ARBA" id="ARBA00022840"/>
    </source>
</evidence>
<dbReference type="GO" id="GO:0005524">
    <property type="term" value="F:ATP binding"/>
    <property type="evidence" value="ECO:0007669"/>
    <property type="project" value="UniProtKB-KW"/>
</dbReference>
<dbReference type="Gene3D" id="1.20.1560.10">
    <property type="entry name" value="ABC transporter type 1, transmembrane domain"/>
    <property type="match status" value="1"/>
</dbReference>
<dbReference type="PATRIC" id="fig|1173020.3.peg.3666"/>
<evidence type="ECO:0000313" key="11">
    <source>
        <dbReference type="EMBL" id="AFY94214.1"/>
    </source>
</evidence>
<dbReference type="Pfam" id="PF06472">
    <property type="entry name" value="ABC_membrane_2"/>
    <property type="match status" value="1"/>
</dbReference>
<feature type="transmembrane region" description="Helical" evidence="8">
    <location>
        <begin position="105"/>
        <end position="126"/>
    </location>
</feature>
<dbReference type="SUPFAM" id="SSF52540">
    <property type="entry name" value="P-loop containing nucleoside triphosphate hydrolases"/>
    <property type="match status" value="1"/>
</dbReference>
<dbReference type="RefSeq" id="WP_015160353.1">
    <property type="nucleotide sequence ID" value="NC_019697.1"/>
</dbReference>
<protein>
    <submittedName>
        <fullName evidence="11">ABC-type uncharacterized transport system, permease and ATPase component</fullName>
    </submittedName>
</protein>
<feature type="domain" description="ABC transporter" evidence="9">
    <location>
        <begin position="464"/>
        <end position="677"/>
    </location>
</feature>
<feature type="domain" description="ABC transmembrane type-1" evidence="10">
    <location>
        <begin position="141"/>
        <end position="427"/>
    </location>
</feature>
<keyword evidence="7 8" id="KW-0472">Membrane</keyword>
<dbReference type="Proteomes" id="UP000010366">
    <property type="component" value="Chromosome"/>
</dbReference>
<dbReference type="InterPro" id="IPR027417">
    <property type="entry name" value="P-loop_NTPase"/>
</dbReference>
<dbReference type="Gene3D" id="3.40.50.300">
    <property type="entry name" value="P-loop containing nucleotide triphosphate hydrolases"/>
    <property type="match status" value="1"/>
</dbReference>
<dbReference type="InterPro" id="IPR003593">
    <property type="entry name" value="AAA+_ATPase"/>
</dbReference>
<evidence type="ECO:0000256" key="6">
    <source>
        <dbReference type="ARBA" id="ARBA00022989"/>
    </source>
</evidence>
<dbReference type="PROSITE" id="PS50893">
    <property type="entry name" value="ABC_TRANSPORTER_2"/>
    <property type="match status" value="1"/>
</dbReference>
<keyword evidence="3 8" id="KW-0812">Transmembrane</keyword>
<dbReference type="KEGG" id="cmp:Cha6605_3203"/>
<reference evidence="11 12" key="1">
    <citation type="submission" date="2012-05" db="EMBL/GenBank/DDBJ databases">
        <title>Finished chromosome of genome of Chamaesiphon sp. PCC 6605.</title>
        <authorList>
            <consortium name="US DOE Joint Genome Institute"/>
            <person name="Gugger M."/>
            <person name="Coursin T."/>
            <person name="Rippka R."/>
            <person name="Tandeau De Marsac N."/>
            <person name="Huntemann M."/>
            <person name="Wei C.-L."/>
            <person name="Han J."/>
            <person name="Detter J.C."/>
            <person name="Han C."/>
            <person name="Tapia R."/>
            <person name="Chen A."/>
            <person name="Kyrpides N."/>
            <person name="Mavromatis K."/>
            <person name="Markowitz V."/>
            <person name="Szeto E."/>
            <person name="Ivanova N."/>
            <person name="Pagani I."/>
            <person name="Pati A."/>
            <person name="Goodwin L."/>
            <person name="Nordberg H.P."/>
            <person name="Cantor M.N."/>
            <person name="Hua S.X."/>
            <person name="Woyke T."/>
            <person name="Kerfeld C.A."/>
        </authorList>
    </citation>
    <scope>NUCLEOTIDE SEQUENCE [LARGE SCALE GENOMIC DNA]</scope>
    <source>
        <strain evidence="12">ATCC 27169 / PCC 6605</strain>
    </source>
</reference>
<evidence type="ECO:0000256" key="1">
    <source>
        <dbReference type="ARBA" id="ARBA00004651"/>
    </source>
</evidence>
<dbReference type="CDD" id="cd03223">
    <property type="entry name" value="ABCD_peroxisomal_ALDP"/>
    <property type="match status" value="1"/>
</dbReference>
<keyword evidence="12" id="KW-1185">Reference proteome</keyword>
<name>K9UJ33_CHAP6</name>
<dbReference type="InterPro" id="IPR011527">
    <property type="entry name" value="ABC1_TM_dom"/>
</dbReference>
<gene>
    <name evidence="11" type="ORF">Cha6605_3203</name>
</gene>